<feature type="compositionally biased region" description="Basic and acidic residues" evidence="1">
    <location>
        <begin position="368"/>
        <end position="383"/>
    </location>
</feature>
<feature type="signal peptide" evidence="2">
    <location>
        <begin position="1"/>
        <end position="29"/>
    </location>
</feature>
<sequence>MKWSNRPLRLRRVARPIVLALGASLAVMAAGPAAPAAASAAGYEHKEPHRVSVPLYYPWGYHDLPGDGHSMGRIGWQAHAISGPRGVFAAFEAINNQSNKIGPVVADFDILKGVYPRITTGGKKPHGPKPGHGSGGPQIGLDFVDIGRWRVGVPEFAESTGKLGFESKNSFGADGIKTSIVGFNNQGLALGPTRNNIDIVKGAYLTITPGGKKDPCDPKPIGPAASLKLIDIGKWRTGIPGLLEWSGELGWGANVNVDKTGFNGGLWGVNKQSITIGPASFGFNFTPGFHVDLGGPQTKPGKPHTPHHPGDKPDKPSHLGDMPDNPGYGGDNPDKLADPLANAGHTPGQGDNDKPGHDGDKPGQSGERPGKGDDDDLGRDNDKPGQGGSKSGDKPGDTLANGNTADKPQNGGSKSDDKPGAEGDKPGNGGDNSDQGGGGSNDSNGGNGNSSSDNSDD</sequence>
<dbReference type="EMBL" id="JAODWD010000005">
    <property type="protein sequence ID" value="MCT7661080.1"/>
    <property type="molecule type" value="Genomic_DNA"/>
</dbReference>
<protein>
    <submittedName>
        <fullName evidence="3">Uncharacterized protein</fullName>
    </submittedName>
</protein>
<reference evidence="4" key="1">
    <citation type="submission" date="2023-07" db="EMBL/GenBank/DDBJ databases">
        <authorList>
            <person name="Deng Y."/>
            <person name="Zhang Y.-Q."/>
        </authorList>
    </citation>
    <scope>NUCLEOTIDE SEQUENCE [LARGE SCALE GENOMIC DNA]</scope>
    <source>
        <strain evidence="4">CPCC 205710</strain>
    </source>
</reference>
<feature type="compositionally biased region" description="Polar residues" evidence="1">
    <location>
        <begin position="400"/>
        <end position="413"/>
    </location>
</feature>
<evidence type="ECO:0000313" key="4">
    <source>
        <dbReference type="Proteomes" id="UP001206639"/>
    </source>
</evidence>
<comment type="caution">
    <text evidence="3">The sequence shown here is derived from an EMBL/GenBank/DDBJ whole genome shotgun (WGS) entry which is preliminary data.</text>
</comment>
<feature type="compositionally biased region" description="Basic and acidic residues" evidence="1">
    <location>
        <begin position="351"/>
        <end position="361"/>
    </location>
</feature>
<keyword evidence="4" id="KW-1185">Reference proteome</keyword>
<organism evidence="3 4">
    <name type="scientific">Mycobacterium deserti</name>
    <dbReference type="NCBI Taxonomy" id="2978347"/>
    <lineage>
        <taxon>Bacteria</taxon>
        <taxon>Bacillati</taxon>
        <taxon>Actinomycetota</taxon>
        <taxon>Actinomycetes</taxon>
        <taxon>Mycobacteriales</taxon>
        <taxon>Mycobacteriaceae</taxon>
        <taxon>Mycobacterium</taxon>
    </lineage>
</organism>
<dbReference type="Proteomes" id="UP001206639">
    <property type="component" value="Unassembled WGS sequence"/>
</dbReference>
<dbReference type="RefSeq" id="WP_260995126.1">
    <property type="nucleotide sequence ID" value="NZ_JAODWD010000005.1"/>
</dbReference>
<feature type="compositionally biased region" description="Basic and acidic residues" evidence="1">
    <location>
        <begin position="308"/>
        <end position="318"/>
    </location>
</feature>
<proteinExistence type="predicted"/>
<evidence type="ECO:0000256" key="2">
    <source>
        <dbReference type="SAM" id="SignalP"/>
    </source>
</evidence>
<feature type="region of interest" description="Disordered" evidence="1">
    <location>
        <begin position="290"/>
        <end position="457"/>
    </location>
</feature>
<gene>
    <name evidence="3" type="ORF">N4S67_21990</name>
</gene>
<feature type="compositionally biased region" description="Basic and acidic residues" evidence="1">
    <location>
        <begin position="414"/>
        <end position="425"/>
    </location>
</feature>
<accession>A0ABT2MJ06</accession>
<feature type="chain" id="PRO_5047333004" evidence="2">
    <location>
        <begin position="30"/>
        <end position="457"/>
    </location>
</feature>
<evidence type="ECO:0000256" key="1">
    <source>
        <dbReference type="SAM" id="MobiDB-lite"/>
    </source>
</evidence>
<keyword evidence="2" id="KW-0732">Signal</keyword>
<feature type="compositionally biased region" description="Gly residues" evidence="1">
    <location>
        <begin position="426"/>
        <end position="448"/>
    </location>
</feature>
<name>A0ABT2MJ06_9MYCO</name>
<evidence type="ECO:0000313" key="3">
    <source>
        <dbReference type="EMBL" id="MCT7661080.1"/>
    </source>
</evidence>